<name>A0A1G7FKA7_9FLAO</name>
<evidence type="ECO:0000256" key="3">
    <source>
        <dbReference type="ARBA" id="ARBA00022692"/>
    </source>
</evidence>
<dbReference type="InterPro" id="IPR038766">
    <property type="entry name" value="Membrane_comp_ABC_pdt"/>
</dbReference>
<dbReference type="Proteomes" id="UP000199321">
    <property type="component" value="Unassembled WGS sequence"/>
</dbReference>
<sequence>MNRRHILSNTKITSKGNTAWLFKMAWRDAKASKVRLLLFMASIILGIAAVVSIQLFSENLKDNIQRQSKALMGADFIIDSEQIPNERAQAIIDSLKPDASEVNFVSMINFPKNGGTKLVVVRGLEGGFPFYGTIDTQPVSAASTYQEEGGALVDATLLLQFDIKPGDSIKIGEITLPISGALKAIPGSTAISSSVAPPIVIPYRYIEKTNLLQFGSRKEYQFFYKAPTVDLAKLEKDLQPSLEEENADLDTHTSTSQRLGKRYENVGKFLNLAAFIALLLGCVGIASSVNIYIKEKLKAIAVLKCLGATRKQSFFIFLIQISGIGIVGGLIGTAIGAGIQELFPYILKEFLPFDVDIQITAQPLIMGVLLGFFMSVLFALLPLLRTWYVSPLEVLRIGEVASEKPKKATIVVFIVILLFLFSFSFWLLKDALFALTFVLGILVTFAILTGISILSMKLVRRYFPKRAGFTVRQSLLNLFRPNNQTVVLIVAIGLGTFLVSTLYFTKDILLSKTSVGETSATANLITLDVQKDQLTDIVKTFETNDLELINNIPLVTMRMHSIKGVLVNTLRTDSTSQVRRWLLNHEFRTTYRDSLLASEELVAGEWTPSQSAKDPIKISISDNIASDANLTVGDPVVFNVQGVLMETTVGSIRKVDWGQLQLNFSVVFPKGVLENAPQFNVLTTNVPTAERSAALQRDLVSKFPNVTIIDLRQMYTIIEDIIDKVSWIINFMAFFSIVTGIIVLIGSVRNSKYQRIKESVLLRTLGAKNSQILKISALEYLFLGMIGSLVGILLALVSSLLLALFVFKEPFVPSIIPFIVFLPGISALVLGIGLSNIRSVLSSSPLEVLRKEV</sequence>
<feature type="transmembrane region" description="Helical" evidence="6">
    <location>
        <begin position="485"/>
        <end position="504"/>
    </location>
</feature>
<dbReference type="AlphaFoldDB" id="A0A1G7FKA7"/>
<feature type="domain" description="MacB-like periplasmic core" evidence="8">
    <location>
        <begin position="37"/>
        <end position="239"/>
    </location>
</feature>
<keyword evidence="3 6" id="KW-0812">Transmembrane</keyword>
<feature type="domain" description="ABC3 transporter permease C-terminal" evidence="7">
    <location>
        <begin position="272"/>
        <end position="386"/>
    </location>
</feature>
<keyword evidence="10" id="KW-1185">Reference proteome</keyword>
<evidence type="ECO:0000256" key="1">
    <source>
        <dbReference type="ARBA" id="ARBA00004651"/>
    </source>
</evidence>
<evidence type="ECO:0000259" key="8">
    <source>
        <dbReference type="Pfam" id="PF12704"/>
    </source>
</evidence>
<feature type="transmembrane region" description="Helical" evidence="6">
    <location>
        <begin position="727"/>
        <end position="748"/>
    </location>
</feature>
<keyword evidence="5 6" id="KW-0472">Membrane</keyword>
<dbReference type="Pfam" id="PF12704">
    <property type="entry name" value="MacB_PCD"/>
    <property type="match status" value="1"/>
</dbReference>
<protein>
    <submittedName>
        <fullName evidence="9">Putative ABC transport system permease protein</fullName>
    </submittedName>
</protein>
<evidence type="ECO:0000256" key="4">
    <source>
        <dbReference type="ARBA" id="ARBA00022989"/>
    </source>
</evidence>
<feature type="transmembrane region" description="Helical" evidence="6">
    <location>
        <begin position="314"/>
        <end position="339"/>
    </location>
</feature>
<feature type="transmembrane region" description="Helical" evidence="6">
    <location>
        <begin position="408"/>
        <end position="428"/>
    </location>
</feature>
<proteinExistence type="predicted"/>
<dbReference type="Pfam" id="PF02687">
    <property type="entry name" value="FtsX"/>
    <property type="match status" value="2"/>
</dbReference>
<evidence type="ECO:0000313" key="9">
    <source>
        <dbReference type="EMBL" id="SDE76353.1"/>
    </source>
</evidence>
<gene>
    <name evidence="9" type="ORF">SAMN05421855_102610</name>
</gene>
<dbReference type="PANTHER" id="PTHR30287:SF1">
    <property type="entry name" value="INNER MEMBRANE PROTEIN"/>
    <property type="match status" value="1"/>
</dbReference>
<feature type="transmembrane region" description="Helical" evidence="6">
    <location>
        <begin position="811"/>
        <end position="834"/>
    </location>
</feature>
<feature type="transmembrane region" description="Helical" evidence="6">
    <location>
        <begin position="269"/>
        <end position="293"/>
    </location>
</feature>
<evidence type="ECO:0000313" key="10">
    <source>
        <dbReference type="Proteomes" id="UP000199321"/>
    </source>
</evidence>
<feature type="domain" description="ABC3 transporter permease C-terminal" evidence="7">
    <location>
        <begin position="730"/>
        <end position="845"/>
    </location>
</feature>
<reference evidence="9 10" key="1">
    <citation type="submission" date="2016-10" db="EMBL/GenBank/DDBJ databases">
        <authorList>
            <person name="de Groot N.N."/>
        </authorList>
    </citation>
    <scope>NUCLEOTIDE SEQUENCE [LARGE SCALE GENOMIC DNA]</scope>
    <source>
        <strain evidence="9 10">DSM 16195</strain>
    </source>
</reference>
<evidence type="ECO:0000256" key="5">
    <source>
        <dbReference type="ARBA" id="ARBA00023136"/>
    </source>
</evidence>
<dbReference type="EMBL" id="FNBA01000002">
    <property type="protein sequence ID" value="SDE76353.1"/>
    <property type="molecule type" value="Genomic_DNA"/>
</dbReference>
<dbReference type="PANTHER" id="PTHR30287">
    <property type="entry name" value="MEMBRANE COMPONENT OF PREDICTED ABC SUPERFAMILY METABOLITE UPTAKE TRANSPORTER"/>
    <property type="match status" value="1"/>
</dbReference>
<feature type="transmembrane region" description="Helical" evidence="6">
    <location>
        <begin position="780"/>
        <end position="805"/>
    </location>
</feature>
<feature type="transmembrane region" description="Helical" evidence="6">
    <location>
        <begin position="434"/>
        <end position="456"/>
    </location>
</feature>
<feature type="transmembrane region" description="Helical" evidence="6">
    <location>
        <begin position="359"/>
        <end position="387"/>
    </location>
</feature>
<evidence type="ECO:0000256" key="6">
    <source>
        <dbReference type="SAM" id="Phobius"/>
    </source>
</evidence>
<evidence type="ECO:0000256" key="2">
    <source>
        <dbReference type="ARBA" id="ARBA00022475"/>
    </source>
</evidence>
<dbReference type="InterPro" id="IPR025857">
    <property type="entry name" value="MacB_PCD"/>
</dbReference>
<evidence type="ECO:0000259" key="7">
    <source>
        <dbReference type="Pfam" id="PF02687"/>
    </source>
</evidence>
<feature type="transmembrane region" description="Helical" evidence="6">
    <location>
        <begin position="36"/>
        <end position="56"/>
    </location>
</feature>
<accession>A0A1G7FKA7</accession>
<keyword evidence="2" id="KW-1003">Cell membrane</keyword>
<comment type="subcellular location">
    <subcellularLocation>
        <location evidence="1">Cell membrane</location>
        <topology evidence="1">Multi-pass membrane protein</topology>
    </subcellularLocation>
</comment>
<dbReference type="InterPro" id="IPR003838">
    <property type="entry name" value="ABC3_permease_C"/>
</dbReference>
<organism evidence="9 10">
    <name type="scientific">Ulvibacter litoralis</name>
    <dbReference type="NCBI Taxonomy" id="227084"/>
    <lineage>
        <taxon>Bacteria</taxon>
        <taxon>Pseudomonadati</taxon>
        <taxon>Bacteroidota</taxon>
        <taxon>Flavobacteriia</taxon>
        <taxon>Flavobacteriales</taxon>
        <taxon>Flavobacteriaceae</taxon>
        <taxon>Ulvibacter</taxon>
    </lineage>
</organism>
<dbReference type="GO" id="GO:0005886">
    <property type="term" value="C:plasma membrane"/>
    <property type="evidence" value="ECO:0007669"/>
    <property type="project" value="UniProtKB-SubCell"/>
</dbReference>
<keyword evidence="4 6" id="KW-1133">Transmembrane helix</keyword>
<dbReference type="STRING" id="227084.SAMN05421855_102610"/>